<reference evidence="2 3" key="2">
    <citation type="submission" date="2019-01" db="EMBL/GenBank/DDBJ databases">
        <title>Motilimonas pumilus sp. nov., isolated from the gut of sea cucumber (Apostichopus japonicus).</title>
        <authorList>
            <person name="Wang F.-Q."/>
            <person name="Ren L.-H."/>
            <person name="Lin Y.-W."/>
            <person name="Sun G.-H."/>
            <person name="Du Z.-J."/>
            <person name="Zhao J.-X."/>
            <person name="Liu X.-J."/>
            <person name="Liu L.-J."/>
        </authorList>
    </citation>
    <scope>NUCLEOTIDE SEQUENCE [LARGE SCALE GENOMIC DNA]</scope>
    <source>
        <strain evidence="2 3">PLHSC7-2</strain>
    </source>
</reference>
<name>A0A418YDN3_9GAMM</name>
<keyword evidence="1" id="KW-0732">Signal</keyword>
<protein>
    <submittedName>
        <fullName evidence="2">Uncharacterized protein</fullName>
    </submittedName>
</protein>
<keyword evidence="3" id="KW-1185">Reference proteome</keyword>
<gene>
    <name evidence="2" type="ORF">D1Z90_12385</name>
</gene>
<dbReference type="RefSeq" id="WP_119911085.1">
    <property type="nucleotide sequence ID" value="NZ_QZCH01000015.1"/>
</dbReference>
<reference evidence="2 3" key="1">
    <citation type="submission" date="2018-09" db="EMBL/GenBank/DDBJ databases">
        <authorList>
            <person name="Wang F."/>
        </authorList>
    </citation>
    <scope>NUCLEOTIDE SEQUENCE [LARGE SCALE GENOMIC DNA]</scope>
    <source>
        <strain evidence="2 3">PLHSC7-2</strain>
    </source>
</reference>
<feature type="signal peptide" evidence="1">
    <location>
        <begin position="1"/>
        <end position="22"/>
    </location>
</feature>
<feature type="chain" id="PRO_5019027583" evidence="1">
    <location>
        <begin position="23"/>
        <end position="122"/>
    </location>
</feature>
<accession>A0A418YDN3</accession>
<dbReference type="AlphaFoldDB" id="A0A418YDN3"/>
<evidence type="ECO:0000313" key="2">
    <source>
        <dbReference type="EMBL" id="RJG42659.1"/>
    </source>
</evidence>
<organism evidence="2 3">
    <name type="scientific">Motilimonas pumila</name>
    <dbReference type="NCBI Taxonomy" id="2303987"/>
    <lineage>
        <taxon>Bacteria</taxon>
        <taxon>Pseudomonadati</taxon>
        <taxon>Pseudomonadota</taxon>
        <taxon>Gammaproteobacteria</taxon>
        <taxon>Alteromonadales</taxon>
        <taxon>Alteromonadales genera incertae sedis</taxon>
        <taxon>Motilimonas</taxon>
    </lineage>
</organism>
<dbReference type="Proteomes" id="UP000283255">
    <property type="component" value="Unassembled WGS sequence"/>
</dbReference>
<comment type="caution">
    <text evidence="2">The sequence shown here is derived from an EMBL/GenBank/DDBJ whole genome shotgun (WGS) entry which is preliminary data.</text>
</comment>
<evidence type="ECO:0000313" key="3">
    <source>
        <dbReference type="Proteomes" id="UP000283255"/>
    </source>
</evidence>
<sequence>MKRLKGLLISAMMVCMSFAVLAKPFSKDQVYLKKVREERGLIVSVRANISGFIICRLRFRQDELWIVMAAKETSRPLLLREGRYHEPSLACSEYDGDKPHGAMWRTVKYKSLPEHHKLIELY</sequence>
<dbReference type="EMBL" id="QZCH01000015">
    <property type="protein sequence ID" value="RJG42659.1"/>
    <property type="molecule type" value="Genomic_DNA"/>
</dbReference>
<evidence type="ECO:0000256" key="1">
    <source>
        <dbReference type="SAM" id="SignalP"/>
    </source>
</evidence>
<proteinExistence type="predicted"/>